<proteinExistence type="predicted"/>
<dbReference type="Gene3D" id="3.30.70.20">
    <property type="match status" value="2"/>
</dbReference>
<evidence type="ECO:0000256" key="2">
    <source>
        <dbReference type="ARBA" id="ARBA00022485"/>
    </source>
</evidence>
<evidence type="ECO:0000259" key="8">
    <source>
        <dbReference type="PROSITE" id="PS51379"/>
    </source>
</evidence>
<dbReference type="GeneID" id="78361812"/>
<keyword evidence="7" id="KW-0411">Iron-sulfur</keyword>
<dbReference type="PROSITE" id="PS00198">
    <property type="entry name" value="4FE4S_FER_1"/>
    <property type="match status" value="1"/>
</dbReference>
<evidence type="ECO:0000313" key="9">
    <source>
        <dbReference type="EMBL" id="OXE44457.1"/>
    </source>
</evidence>
<dbReference type="SUPFAM" id="SSF54862">
    <property type="entry name" value="4Fe-4S ferredoxins"/>
    <property type="match status" value="1"/>
</dbReference>
<gene>
    <name evidence="9" type="ORF">ADH67_12060</name>
</gene>
<evidence type="ECO:0000256" key="7">
    <source>
        <dbReference type="ARBA" id="ARBA00023014"/>
    </source>
</evidence>
<keyword evidence="10" id="KW-1185">Reference proteome</keyword>
<keyword evidence="6" id="KW-0408">Iron</keyword>
<reference evidence="10" key="1">
    <citation type="submission" date="2017-05" db="EMBL/GenBank/DDBJ databases">
        <title>Improved OligoMM genomes.</title>
        <authorList>
            <person name="Garzetti D."/>
        </authorList>
    </citation>
    <scope>NUCLEOTIDE SEQUENCE [LARGE SCALE GENOMIC DNA]</scope>
    <source>
        <strain evidence="10">YL45</strain>
    </source>
</reference>
<keyword evidence="1" id="KW-0813">Transport</keyword>
<comment type="caution">
    <text evidence="9">The sequence shown here is derived from an EMBL/GenBank/DDBJ whole genome shotgun (WGS) entry which is preliminary data.</text>
</comment>
<protein>
    <recommendedName>
        <fullName evidence="8">4Fe-4S ferredoxin-type domain-containing protein</fullName>
    </recommendedName>
</protein>
<feature type="domain" description="4Fe-4S ferredoxin-type" evidence="8">
    <location>
        <begin position="75"/>
        <end position="104"/>
    </location>
</feature>
<evidence type="ECO:0000256" key="3">
    <source>
        <dbReference type="ARBA" id="ARBA00022723"/>
    </source>
</evidence>
<name>A0A227KAR5_9BURK</name>
<dbReference type="PANTHER" id="PTHR43177:SF5">
    <property type="entry name" value="ANAEROBIC DIMETHYL SULFOXIDE REDUCTASE CHAIN B-RELATED"/>
    <property type="match status" value="1"/>
</dbReference>
<keyword evidence="5" id="KW-0249">Electron transport</keyword>
<evidence type="ECO:0000256" key="1">
    <source>
        <dbReference type="ARBA" id="ARBA00022448"/>
    </source>
</evidence>
<dbReference type="PANTHER" id="PTHR43177">
    <property type="entry name" value="PROTEIN NRFC"/>
    <property type="match status" value="1"/>
</dbReference>
<dbReference type="Proteomes" id="UP000214610">
    <property type="component" value="Unassembled WGS sequence"/>
</dbReference>
<dbReference type="InterPro" id="IPR050954">
    <property type="entry name" value="ET_IronSulfur_Cluster-Binding"/>
</dbReference>
<dbReference type="EMBL" id="NHMP01000011">
    <property type="protein sequence ID" value="OXE44457.1"/>
    <property type="molecule type" value="Genomic_DNA"/>
</dbReference>
<dbReference type="PROSITE" id="PS51379">
    <property type="entry name" value="4FE4S_FER_2"/>
    <property type="match status" value="3"/>
</dbReference>
<dbReference type="Pfam" id="PF13247">
    <property type="entry name" value="Fer4_11"/>
    <property type="match status" value="1"/>
</dbReference>
<sequence>MKKLGFVFDARRCNGCRACVIACKEQQKTPDGVWLRQVKETPNQMMWLSVACNHCEKPACVPACPVKAYTQEPDGLVVQDHAKCIGCQACIAACPFKAPVFDPASKKVFKCDGCIKLLAAGKQPACVQACTQGALQFGPITELKKKYPEAVVAGFEWANKYFGYPANSQTEPHLVIVPLN</sequence>
<dbReference type="RefSeq" id="WP_066593616.1">
    <property type="nucleotide sequence ID" value="NZ_CAJTBZ010000040.1"/>
</dbReference>
<accession>A0A227KAR5</accession>
<keyword evidence="4" id="KW-0677">Repeat</keyword>
<evidence type="ECO:0000313" key="10">
    <source>
        <dbReference type="Proteomes" id="UP000214610"/>
    </source>
</evidence>
<dbReference type="CDD" id="cd16371">
    <property type="entry name" value="DMSOR_beta_like"/>
    <property type="match status" value="1"/>
</dbReference>
<dbReference type="InterPro" id="IPR017900">
    <property type="entry name" value="4Fe4S_Fe_S_CS"/>
</dbReference>
<evidence type="ECO:0000256" key="5">
    <source>
        <dbReference type="ARBA" id="ARBA00022982"/>
    </source>
</evidence>
<dbReference type="GO" id="GO:0051539">
    <property type="term" value="F:4 iron, 4 sulfur cluster binding"/>
    <property type="evidence" value="ECO:0007669"/>
    <property type="project" value="UniProtKB-KW"/>
</dbReference>
<evidence type="ECO:0000256" key="4">
    <source>
        <dbReference type="ARBA" id="ARBA00022737"/>
    </source>
</evidence>
<organism evidence="9 10">
    <name type="scientific">Turicimonas muris</name>
    <dbReference type="NCBI Taxonomy" id="1796652"/>
    <lineage>
        <taxon>Bacteria</taxon>
        <taxon>Pseudomonadati</taxon>
        <taxon>Pseudomonadota</taxon>
        <taxon>Betaproteobacteria</taxon>
        <taxon>Burkholderiales</taxon>
        <taxon>Sutterellaceae</taxon>
        <taxon>Turicimonas</taxon>
    </lineage>
</organism>
<dbReference type="AlphaFoldDB" id="A0A227KAR5"/>
<dbReference type="GO" id="GO:0046872">
    <property type="term" value="F:metal ion binding"/>
    <property type="evidence" value="ECO:0007669"/>
    <property type="project" value="UniProtKB-KW"/>
</dbReference>
<feature type="domain" description="4Fe-4S ferredoxin-type" evidence="8">
    <location>
        <begin position="4"/>
        <end position="33"/>
    </location>
</feature>
<keyword evidence="3" id="KW-0479">Metal-binding</keyword>
<evidence type="ECO:0000256" key="6">
    <source>
        <dbReference type="ARBA" id="ARBA00023004"/>
    </source>
</evidence>
<dbReference type="Pfam" id="PF12800">
    <property type="entry name" value="Fer4_4"/>
    <property type="match status" value="1"/>
</dbReference>
<feature type="domain" description="4Fe-4S ferredoxin-type" evidence="8">
    <location>
        <begin position="43"/>
        <end position="74"/>
    </location>
</feature>
<dbReference type="InterPro" id="IPR017896">
    <property type="entry name" value="4Fe4S_Fe-S-bd"/>
</dbReference>
<keyword evidence="2" id="KW-0004">4Fe-4S</keyword>